<evidence type="ECO:0000313" key="1">
    <source>
        <dbReference type="EMBL" id="OVA04827.1"/>
    </source>
</evidence>
<dbReference type="OrthoDB" id="1938374at2759"/>
<reference evidence="1 2" key="1">
    <citation type="journal article" date="2017" name="Mol. Plant">
        <title>The Genome of Medicinal Plant Macleaya cordata Provides New Insights into Benzylisoquinoline Alkaloids Metabolism.</title>
        <authorList>
            <person name="Liu X."/>
            <person name="Liu Y."/>
            <person name="Huang P."/>
            <person name="Ma Y."/>
            <person name="Qing Z."/>
            <person name="Tang Q."/>
            <person name="Cao H."/>
            <person name="Cheng P."/>
            <person name="Zheng Y."/>
            <person name="Yuan Z."/>
            <person name="Zhou Y."/>
            <person name="Liu J."/>
            <person name="Tang Z."/>
            <person name="Zhuo Y."/>
            <person name="Zhang Y."/>
            <person name="Yu L."/>
            <person name="Huang J."/>
            <person name="Yang P."/>
            <person name="Peng Q."/>
            <person name="Zhang J."/>
            <person name="Jiang W."/>
            <person name="Zhang Z."/>
            <person name="Lin K."/>
            <person name="Ro D.K."/>
            <person name="Chen X."/>
            <person name="Xiong X."/>
            <person name="Shang Y."/>
            <person name="Huang S."/>
            <person name="Zeng J."/>
        </authorList>
    </citation>
    <scope>NUCLEOTIDE SEQUENCE [LARGE SCALE GENOMIC DNA]</scope>
    <source>
        <strain evidence="2">cv. BLH2017</strain>
        <tissue evidence="1">Root</tissue>
    </source>
</reference>
<evidence type="ECO:0008006" key="3">
    <source>
        <dbReference type="Google" id="ProtNLM"/>
    </source>
</evidence>
<keyword evidence="2" id="KW-1185">Reference proteome</keyword>
<evidence type="ECO:0000313" key="2">
    <source>
        <dbReference type="Proteomes" id="UP000195402"/>
    </source>
</evidence>
<dbReference type="InParanoid" id="A0A200Q2Y7"/>
<accession>A0A200Q2Y7</accession>
<gene>
    <name evidence="1" type="ORF">BVC80_687g1</name>
</gene>
<dbReference type="EMBL" id="MVGT01003250">
    <property type="protein sequence ID" value="OVA04827.1"/>
    <property type="molecule type" value="Genomic_DNA"/>
</dbReference>
<sequence>MAKPKPLSDHTPILLRNEGVLSGPRPFRFELMWLENEALPTLIAEWWTEKTFKGNLGYIF</sequence>
<comment type="caution">
    <text evidence="1">The sequence shown here is derived from an EMBL/GenBank/DDBJ whole genome shotgun (WGS) entry which is preliminary data.</text>
</comment>
<proteinExistence type="predicted"/>
<protein>
    <recommendedName>
        <fullName evidence="3">Endonuclease/exonuclease/phosphatase</fullName>
    </recommendedName>
</protein>
<dbReference type="Proteomes" id="UP000195402">
    <property type="component" value="Unassembled WGS sequence"/>
</dbReference>
<organism evidence="1 2">
    <name type="scientific">Macleaya cordata</name>
    <name type="common">Five-seeded plume-poppy</name>
    <name type="synonym">Bocconia cordata</name>
    <dbReference type="NCBI Taxonomy" id="56857"/>
    <lineage>
        <taxon>Eukaryota</taxon>
        <taxon>Viridiplantae</taxon>
        <taxon>Streptophyta</taxon>
        <taxon>Embryophyta</taxon>
        <taxon>Tracheophyta</taxon>
        <taxon>Spermatophyta</taxon>
        <taxon>Magnoliopsida</taxon>
        <taxon>Ranunculales</taxon>
        <taxon>Papaveraceae</taxon>
        <taxon>Papaveroideae</taxon>
        <taxon>Macleaya</taxon>
    </lineage>
</organism>
<dbReference type="AlphaFoldDB" id="A0A200Q2Y7"/>
<name>A0A200Q2Y7_MACCD</name>